<dbReference type="PANTHER" id="PTHR10039">
    <property type="entry name" value="AMELOGENIN"/>
    <property type="match status" value="1"/>
</dbReference>
<gene>
    <name evidence="5" type="ORF">FNYG_14580</name>
</gene>
<dbReference type="AlphaFoldDB" id="A0A2K0USF2"/>
<dbReference type="InterPro" id="IPR056884">
    <property type="entry name" value="NPHP3-like_N"/>
</dbReference>
<dbReference type="Pfam" id="PF00023">
    <property type="entry name" value="Ank"/>
    <property type="match status" value="1"/>
</dbReference>
<dbReference type="InterPro" id="IPR054471">
    <property type="entry name" value="GPIID_WHD"/>
</dbReference>
<dbReference type="Pfam" id="PF12796">
    <property type="entry name" value="Ank_2"/>
    <property type="match status" value="2"/>
</dbReference>
<dbReference type="Gene3D" id="1.25.40.20">
    <property type="entry name" value="Ankyrin repeat-containing domain"/>
    <property type="match status" value="2"/>
</dbReference>
<evidence type="ECO:0000256" key="1">
    <source>
        <dbReference type="ARBA" id="ARBA00022737"/>
    </source>
</evidence>
<dbReference type="SUPFAM" id="SSF52540">
    <property type="entry name" value="P-loop containing nucleoside triphosphate hydrolases"/>
    <property type="match status" value="1"/>
</dbReference>
<dbReference type="SUPFAM" id="SSF48403">
    <property type="entry name" value="Ankyrin repeat"/>
    <property type="match status" value="1"/>
</dbReference>
<evidence type="ECO:0000259" key="4">
    <source>
        <dbReference type="Pfam" id="PF24883"/>
    </source>
</evidence>
<feature type="repeat" description="ANK" evidence="2">
    <location>
        <begin position="595"/>
        <end position="616"/>
    </location>
</feature>
<comment type="caution">
    <text evidence="5">The sequence shown here is derived from an EMBL/GenBank/DDBJ whole genome shotgun (WGS) entry which is preliminary data.</text>
</comment>
<dbReference type="OrthoDB" id="7464126at2759"/>
<dbReference type="EMBL" id="MTQA01000352">
    <property type="protein sequence ID" value="PNP60690.1"/>
    <property type="molecule type" value="Genomic_DNA"/>
</dbReference>
<dbReference type="STRING" id="42673.A0A2K0USF2"/>
<accession>A0A2K0USF2</accession>
<dbReference type="Pfam" id="PF24883">
    <property type="entry name" value="NPHP3_N"/>
    <property type="match status" value="1"/>
</dbReference>
<feature type="repeat" description="ANK" evidence="2">
    <location>
        <begin position="561"/>
        <end position="585"/>
    </location>
</feature>
<organism evidence="5 6">
    <name type="scientific">Gibberella nygamai</name>
    <name type="common">Bean root rot disease fungus</name>
    <name type="synonym">Fusarium nygamai</name>
    <dbReference type="NCBI Taxonomy" id="42673"/>
    <lineage>
        <taxon>Eukaryota</taxon>
        <taxon>Fungi</taxon>
        <taxon>Dikarya</taxon>
        <taxon>Ascomycota</taxon>
        <taxon>Pezizomycotina</taxon>
        <taxon>Sordariomycetes</taxon>
        <taxon>Hypocreomycetidae</taxon>
        <taxon>Hypocreales</taxon>
        <taxon>Nectriaceae</taxon>
        <taxon>Fusarium</taxon>
        <taxon>Fusarium fujikuroi species complex</taxon>
    </lineage>
</organism>
<sequence>MNDRGNDIYHAAAGTCEWLLRHQTYRDWVSHRRGLLWIKGKPGSGKSTLLKYALQHAHGGHETEDKALILSFFFHGRGSELQRTPLGLFRSLLHQLLSQVPGALSNLIDTFEDRRRKLGTPGEKWRWHPQELPGFFESSLPKVLDTYSVRLYIDALDESGKKNAIELLKKFKSLLQKLSSTNSQFGICVTCRHYPILVWDYGLEICLERENKRDISTYVRTELSSRHSRAIDLITDRALGVFLWAYLTVDRVLELEREGEGPIKILAEIQHIPQGLDELYDELIQNMKGIPASLRLMQWICFATRPLSIDELRWAMVVDADCPYKTLQQCRSGEDYTYDNDMMERRVKALSCGLAETVASSNARVVQFIHQSVKDFFVEKGLLATDGASQSANSAIARAHYRLFKSCIRYLEMEEIFQSITVHQRNLRSKVPLLHYATTTWVTHAKQSEAREVSQANLSDYLDWPSESLIQSWVRIYREIDMYSADCPPEGTNSLHVVSRYGLIQTLWVILQKADQLGNDIDCRDDYGRSPLSWAAEKGHEAIVKLLLATGKVDVNLKAYGGQTPLSWAAEKGHEAIVKLLLATGKVDVDLQAYGGQTPLSWAAEKGHQAIVKLLLATRRVSINSKAYGGQTPLSWAAEKGHAATVELLLATGKADVDSKDRYGRSPLSWAAEKGHEDVIKLLLATGKVDVDSKDQYGRSPIWWAVKKGHKTIIELLQV</sequence>
<evidence type="ECO:0000313" key="5">
    <source>
        <dbReference type="EMBL" id="PNP60690.1"/>
    </source>
</evidence>
<name>A0A2K0USF2_GIBNY</name>
<dbReference type="InterPro" id="IPR027417">
    <property type="entry name" value="P-loop_NTPase"/>
</dbReference>
<reference evidence="5 6" key="1">
    <citation type="submission" date="2017-06" db="EMBL/GenBank/DDBJ databases">
        <title>Genome of Fusarium nygamai isolate CS10214.</title>
        <authorList>
            <person name="Gardiner D.M."/>
            <person name="Obanor F."/>
            <person name="Kazan K."/>
        </authorList>
    </citation>
    <scope>NUCLEOTIDE SEQUENCE [LARGE SCALE GENOMIC DNA]</scope>
    <source>
        <strain evidence="5 6">CS10214</strain>
    </source>
</reference>
<feature type="domain" description="Nephrocystin 3-like N-terminal" evidence="4">
    <location>
        <begin position="14"/>
        <end position="192"/>
    </location>
</feature>
<dbReference type="InterPro" id="IPR002110">
    <property type="entry name" value="Ankyrin_rpt"/>
</dbReference>
<keyword evidence="6" id="KW-1185">Reference proteome</keyword>
<feature type="domain" description="GPI inositol-deacylase winged helix" evidence="3">
    <location>
        <begin position="282"/>
        <end position="382"/>
    </location>
</feature>
<dbReference type="Proteomes" id="UP000236664">
    <property type="component" value="Unassembled WGS sequence"/>
</dbReference>
<dbReference type="PROSITE" id="PS50297">
    <property type="entry name" value="ANK_REP_REGION"/>
    <property type="match status" value="5"/>
</dbReference>
<dbReference type="Gene3D" id="3.40.50.300">
    <property type="entry name" value="P-loop containing nucleotide triphosphate hydrolases"/>
    <property type="match status" value="1"/>
</dbReference>
<dbReference type="PANTHER" id="PTHR10039:SF5">
    <property type="entry name" value="NACHT DOMAIN-CONTAINING PROTEIN"/>
    <property type="match status" value="1"/>
</dbReference>
<evidence type="ECO:0000259" key="3">
    <source>
        <dbReference type="Pfam" id="PF22939"/>
    </source>
</evidence>
<keyword evidence="2" id="KW-0040">ANK repeat</keyword>
<dbReference type="SMART" id="SM00248">
    <property type="entry name" value="ANK"/>
    <property type="match status" value="6"/>
</dbReference>
<evidence type="ECO:0000313" key="6">
    <source>
        <dbReference type="Proteomes" id="UP000236664"/>
    </source>
</evidence>
<proteinExistence type="predicted"/>
<protein>
    <submittedName>
        <fullName evidence="5">Uncharacterized protein</fullName>
    </submittedName>
</protein>
<dbReference type="Pfam" id="PF22939">
    <property type="entry name" value="WHD_GPIID"/>
    <property type="match status" value="1"/>
</dbReference>
<dbReference type="PROSITE" id="PS50088">
    <property type="entry name" value="ANK_REPEAT"/>
    <property type="match status" value="5"/>
</dbReference>
<feature type="repeat" description="ANK" evidence="2">
    <location>
        <begin position="629"/>
        <end position="662"/>
    </location>
</feature>
<feature type="repeat" description="ANK" evidence="2">
    <location>
        <begin position="527"/>
        <end position="551"/>
    </location>
</feature>
<dbReference type="InterPro" id="IPR036770">
    <property type="entry name" value="Ankyrin_rpt-contain_sf"/>
</dbReference>
<keyword evidence="1" id="KW-0677">Repeat</keyword>
<evidence type="ECO:0000256" key="2">
    <source>
        <dbReference type="PROSITE-ProRule" id="PRU00023"/>
    </source>
</evidence>
<feature type="repeat" description="ANK" evidence="2">
    <location>
        <begin position="663"/>
        <end position="687"/>
    </location>
</feature>